<dbReference type="Proteomes" id="UP001165190">
    <property type="component" value="Unassembled WGS sequence"/>
</dbReference>
<feature type="domain" description="RING-type" evidence="7">
    <location>
        <begin position="179"/>
        <end position="220"/>
    </location>
</feature>
<evidence type="ECO:0000313" key="8">
    <source>
        <dbReference type="EMBL" id="GMI69227.1"/>
    </source>
</evidence>
<dbReference type="GO" id="GO:0005737">
    <property type="term" value="C:cytoplasm"/>
    <property type="evidence" value="ECO:0007669"/>
    <property type="project" value="TreeGrafter"/>
</dbReference>
<dbReference type="GO" id="GO:0008270">
    <property type="term" value="F:zinc ion binding"/>
    <property type="evidence" value="ECO:0007669"/>
    <property type="project" value="UniProtKB-KW"/>
</dbReference>
<dbReference type="PROSITE" id="PS50089">
    <property type="entry name" value="ZF_RING_2"/>
    <property type="match status" value="1"/>
</dbReference>
<dbReference type="GO" id="GO:0061630">
    <property type="term" value="F:ubiquitin protein ligase activity"/>
    <property type="evidence" value="ECO:0007669"/>
    <property type="project" value="UniProtKB-EC"/>
</dbReference>
<comment type="catalytic activity">
    <reaction evidence="1">
        <text>S-ubiquitinyl-[E2 ubiquitin-conjugating enzyme]-L-cysteine + [acceptor protein]-L-lysine = [E2 ubiquitin-conjugating enzyme]-L-cysteine + N(6)-ubiquitinyl-[acceptor protein]-L-lysine.</text>
        <dbReference type="EC" id="2.3.2.27"/>
    </reaction>
</comment>
<dbReference type="InterPro" id="IPR001841">
    <property type="entry name" value="Znf_RING"/>
</dbReference>
<dbReference type="GO" id="GO:0016567">
    <property type="term" value="P:protein ubiquitination"/>
    <property type="evidence" value="ECO:0007669"/>
    <property type="project" value="TreeGrafter"/>
</dbReference>
<dbReference type="CDD" id="cd16454">
    <property type="entry name" value="RING-H2_PA-TM-RING"/>
    <property type="match status" value="1"/>
</dbReference>
<keyword evidence="3" id="KW-0479">Metal-binding</keyword>
<proteinExistence type="predicted"/>
<evidence type="ECO:0000313" key="9">
    <source>
        <dbReference type="Proteomes" id="UP001165190"/>
    </source>
</evidence>
<evidence type="ECO:0000259" key="7">
    <source>
        <dbReference type="PROSITE" id="PS50089"/>
    </source>
</evidence>
<comment type="caution">
    <text evidence="8">The sequence shown here is derived from an EMBL/GenBank/DDBJ whole genome shotgun (WGS) entry which is preliminary data.</text>
</comment>
<evidence type="ECO:0000256" key="1">
    <source>
        <dbReference type="ARBA" id="ARBA00000900"/>
    </source>
</evidence>
<dbReference type="InterPro" id="IPR013083">
    <property type="entry name" value="Znf_RING/FYVE/PHD"/>
</dbReference>
<dbReference type="Gene3D" id="3.30.40.10">
    <property type="entry name" value="Zinc/RING finger domain, C3HC4 (zinc finger)"/>
    <property type="match status" value="1"/>
</dbReference>
<keyword evidence="4 6" id="KW-0863">Zinc-finger</keyword>
<evidence type="ECO:0000256" key="6">
    <source>
        <dbReference type="PROSITE-ProRule" id="PRU00175"/>
    </source>
</evidence>
<dbReference type="SUPFAM" id="SSF57850">
    <property type="entry name" value="RING/U-box"/>
    <property type="match status" value="1"/>
</dbReference>
<dbReference type="SMART" id="SM00184">
    <property type="entry name" value="RING"/>
    <property type="match status" value="1"/>
</dbReference>
<evidence type="ECO:0000256" key="4">
    <source>
        <dbReference type="ARBA" id="ARBA00022771"/>
    </source>
</evidence>
<gene>
    <name evidence="8" type="ORF">HRI_000592000</name>
</gene>
<sequence>MGFKIVWQNSHLVQIMPHQYRQIPPGSIQILLTVNVGYITAANANPFFSQRTLCFCLNLLQSPRLLHQVLAPKLEELRVDMSSDEYEGVLQDIMQCGIGAVRGMWDQGYYCQALQLRSDMYVAPMAMAMSDQESLMTRALSESRREFENNNYGMVGATESSVKKMVKKVKVEDGEKGDCMVCLEELRVGFEASQMPCSHVFHGGCIERWLKQSHYCPICRFEMPTD</sequence>
<keyword evidence="9" id="KW-1185">Reference proteome</keyword>
<dbReference type="OrthoDB" id="4348522at2759"/>
<evidence type="ECO:0000256" key="2">
    <source>
        <dbReference type="ARBA" id="ARBA00012483"/>
    </source>
</evidence>
<evidence type="ECO:0000256" key="5">
    <source>
        <dbReference type="ARBA" id="ARBA00022833"/>
    </source>
</evidence>
<evidence type="ECO:0000256" key="3">
    <source>
        <dbReference type="ARBA" id="ARBA00022723"/>
    </source>
</evidence>
<dbReference type="EMBL" id="BSYR01000006">
    <property type="protein sequence ID" value="GMI69227.1"/>
    <property type="molecule type" value="Genomic_DNA"/>
</dbReference>
<reference evidence="8" key="1">
    <citation type="submission" date="2023-05" db="EMBL/GenBank/DDBJ databases">
        <title>Genome and transcriptome analyses reveal genes involved in the formation of fine ridges on petal epidermal cells in Hibiscus trionum.</title>
        <authorList>
            <person name="Koshimizu S."/>
            <person name="Masuda S."/>
            <person name="Ishii T."/>
            <person name="Shirasu K."/>
            <person name="Hoshino A."/>
            <person name="Arita M."/>
        </authorList>
    </citation>
    <scope>NUCLEOTIDE SEQUENCE</scope>
    <source>
        <strain evidence="8">Hamamatsu line</strain>
    </source>
</reference>
<dbReference type="PANTHER" id="PTHR15710:SF59">
    <property type="entry name" value="E3 UBIQUITIN-PROTEIN LIGASE SDIR1-LIKE"/>
    <property type="match status" value="1"/>
</dbReference>
<dbReference type="Pfam" id="PF13639">
    <property type="entry name" value="zf-RING_2"/>
    <property type="match status" value="1"/>
</dbReference>
<accession>A0A9W7LLR9</accession>
<dbReference type="PANTHER" id="PTHR15710">
    <property type="entry name" value="E3 UBIQUITIN-PROTEIN LIGASE PRAJA"/>
    <property type="match status" value="1"/>
</dbReference>
<organism evidence="8 9">
    <name type="scientific">Hibiscus trionum</name>
    <name type="common">Flower of an hour</name>
    <dbReference type="NCBI Taxonomy" id="183268"/>
    <lineage>
        <taxon>Eukaryota</taxon>
        <taxon>Viridiplantae</taxon>
        <taxon>Streptophyta</taxon>
        <taxon>Embryophyta</taxon>
        <taxon>Tracheophyta</taxon>
        <taxon>Spermatophyta</taxon>
        <taxon>Magnoliopsida</taxon>
        <taxon>eudicotyledons</taxon>
        <taxon>Gunneridae</taxon>
        <taxon>Pentapetalae</taxon>
        <taxon>rosids</taxon>
        <taxon>malvids</taxon>
        <taxon>Malvales</taxon>
        <taxon>Malvaceae</taxon>
        <taxon>Malvoideae</taxon>
        <taxon>Hibiscus</taxon>
    </lineage>
</organism>
<keyword evidence="5" id="KW-0862">Zinc</keyword>
<dbReference type="AlphaFoldDB" id="A0A9W7LLR9"/>
<dbReference type="EC" id="2.3.2.27" evidence="2"/>
<protein>
    <recommendedName>
        <fullName evidence="2">RING-type E3 ubiquitin transferase</fullName>
        <ecNumber evidence="2">2.3.2.27</ecNumber>
    </recommendedName>
</protein>
<name>A0A9W7LLR9_HIBTR</name>